<dbReference type="EMBL" id="JAASQV010000003">
    <property type="protein sequence ID" value="NIJ66404.1"/>
    <property type="molecule type" value="Genomic_DNA"/>
</dbReference>
<dbReference type="Pfam" id="PF02049">
    <property type="entry name" value="FliE"/>
    <property type="match status" value="1"/>
</dbReference>
<reference evidence="6 7" key="1">
    <citation type="submission" date="2020-03" db="EMBL/GenBank/DDBJ databases">
        <title>Genomic Encyclopedia of Type Strains, Phase IV (KMG-IV): sequencing the most valuable type-strain genomes for metagenomic binning, comparative biology and taxonomic classification.</title>
        <authorList>
            <person name="Goeker M."/>
        </authorList>
    </citation>
    <scope>NUCLEOTIDE SEQUENCE [LARGE SCALE GENOMIC DNA]</scope>
    <source>
        <strain evidence="6 7">DSM 4733</strain>
    </source>
</reference>
<evidence type="ECO:0000313" key="7">
    <source>
        <dbReference type="Proteomes" id="UP000564677"/>
    </source>
</evidence>
<keyword evidence="7" id="KW-1185">Reference proteome</keyword>
<dbReference type="NCBIfam" id="TIGR00205">
    <property type="entry name" value="fliE"/>
    <property type="match status" value="1"/>
</dbReference>
<proteinExistence type="inferred from homology"/>
<evidence type="ECO:0000256" key="4">
    <source>
        <dbReference type="HAMAP-Rule" id="MF_00724"/>
    </source>
</evidence>
<keyword evidence="6" id="KW-0969">Cilium</keyword>
<evidence type="ECO:0000256" key="5">
    <source>
        <dbReference type="NCBIfam" id="TIGR00205"/>
    </source>
</evidence>
<evidence type="ECO:0000256" key="3">
    <source>
        <dbReference type="ARBA" id="ARBA00023143"/>
    </source>
</evidence>
<comment type="similarity">
    <text evidence="2 4">Belongs to the FliE family.</text>
</comment>
<dbReference type="PANTHER" id="PTHR34653">
    <property type="match status" value="1"/>
</dbReference>
<evidence type="ECO:0000256" key="1">
    <source>
        <dbReference type="ARBA" id="ARBA00004117"/>
    </source>
</evidence>
<gene>
    <name evidence="4" type="primary">fliE</name>
    <name evidence="6" type="ORF">FHR20_003377</name>
</gene>
<comment type="subcellular location">
    <subcellularLocation>
        <location evidence="1 4">Bacterial flagellum basal body</location>
    </subcellularLocation>
</comment>
<evidence type="ECO:0000256" key="2">
    <source>
        <dbReference type="ARBA" id="ARBA00009272"/>
    </source>
</evidence>
<evidence type="ECO:0000313" key="6">
    <source>
        <dbReference type="EMBL" id="NIJ66404.1"/>
    </source>
</evidence>
<dbReference type="RefSeq" id="WP_167300749.1">
    <property type="nucleotide sequence ID" value="NZ_JAASQV010000003.1"/>
</dbReference>
<dbReference type="InterPro" id="IPR001624">
    <property type="entry name" value="FliE"/>
</dbReference>
<organism evidence="6 7">
    <name type="scientific">Sphingomonas leidyi</name>
    <dbReference type="NCBI Taxonomy" id="68569"/>
    <lineage>
        <taxon>Bacteria</taxon>
        <taxon>Pseudomonadati</taxon>
        <taxon>Pseudomonadota</taxon>
        <taxon>Alphaproteobacteria</taxon>
        <taxon>Sphingomonadales</taxon>
        <taxon>Sphingomonadaceae</taxon>
        <taxon>Sphingomonas</taxon>
    </lineage>
</organism>
<accession>A0A7X5ZX30</accession>
<dbReference type="PRINTS" id="PR01006">
    <property type="entry name" value="FLGHOOKFLIE"/>
</dbReference>
<keyword evidence="6" id="KW-0966">Cell projection</keyword>
<dbReference type="Proteomes" id="UP000564677">
    <property type="component" value="Unassembled WGS sequence"/>
</dbReference>
<dbReference type="GO" id="GO:0003774">
    <property type="term" value="F:cytoskeletal motor activity"/>
    <property type="evidence" value="ECO:0007669"/>
    <property type="project" value="InterPro"/>
</dbReference>
<dbReference type="GO" id="GO:0071973">
    <property type="term" value="P:bacterial-type flagellum-dependent cell motility"/>
    <property type="evidence" value="ECO:0007669"/>
    <property type="project" value="InterPro"/>
</dbReference>
<dbReference type="GO" id="GO:0009425">
    <property type="term" value="C:bacterial-type flagellum basal body"/>
    <property type="evidence" value="ECO:0007669"/>
    <property type="project" value="UniProtKB-SubCell"/>
</dbReference>
<protein>
    <recommendedName>
        <fullName evidence="4 5">Flagellar hook-basal body complex protein FliE</fullName>
    </recommendedName>
</protein>
<dbReference type="AlphaFoldDB" id="A0A7X5ZX30"/>
<dbReference type="GO" id="GO:0005198">
    <property type="term" value="F:structural molecule activity"/>
    <property type="evidence" value="ECO:0007669"/>
    <property type="project" value="UniProtKB-UniRule"/>
</dbReference>
<comment type="caution">
    <text evidence="6">The sequence shown here is derived from an EMBL/GenBank/DDBJ whole genome shotgun (WGS) entry which is preliminary data.</text>
</comment>
<sequence length="107" mass="11165">MTGIEGIAAIGGADAAPLAMRLGEAAATVAQPAGGAGFGEVLMNGLRGVDQKLATADKLVQQFTVDDSVPVHQVTMALEQARLSVELAMQVRSRIVEGYREIMNMPL</sequence>
<keyword evidence="6" id="KW-0282">Flagellum</keyword>
<keyword evidence="3 4" id="KW-0975">Bacterial flagellum</keyword>
<dbReference type="HAMAP" id="MF_00724">
    <property type="entry name" value="FliE"/>
    <property type="match status" value="1"/>
</dbReference>
<dbReference type="PANTHER" id="PTHR34653:SF1">
    <property type="entry name" value="FLAGELLAR HOOK-BASAL BODY COMPLEX PROTEIN FLIE"/>
    <property type="match status" value="1"/>
</dbReference>
<name>A0A7X5ZX30_9SPHN</name>